<dbReference type="Proteomes" id="UP000286100">
    <property type="component" value="Unassembled WGS sequence"/>
</dbReference>
<keyword evidence="5" id="KW-1185">Reference proteome</keyword>
<feature type="compositionally biased region" description="Basic and acidic residues" evidence="1">
    <location>
        <begin position="426"/>
        <end position="437"/>
    </location>
</feature>
<dbReference type="SUPFAM" id="SSF53300">
    <property type="entry name" value="vWA-like"/>
    <property type="match status" value="1"/>
</dbReference>
<evidence type="ECO:0000259" key="3">
    <source>
        <dbReference type="Pfam" id="PF13400"/>
    </source>
</evidence>
<evidence type="ECO:0000256" key="2">
    <source>
        <dbReference type="SAM" id="Phobius"/>
    </source>
</evidence>
<feature type="region of interest" description="Disordered" evidence="1">
    <location>
        <begin position="408"/>
        <end position="442"/>
    </location>
</feature>
<sequence>MKTGPKAKGWSHGQAARLAGDTAGNTMMMMAAAMLPIIGMAGSAFDMGRAYMVKSRLQQACDAGALAGRRALTAADFDDDTAAKKEANSFFHANFPAGSFGVSNITFTPKGTVDSNSLNDGQVTATATATVPMTLMKVFDVPTLTMTAVCDARLELANTDVMFVLDVTGSMDQTLPGGTGKKIAGLRTAVVDFYKILDGAASKSSRLRFGFVPYSSGVNVGKLLLDLNPAYLADKWSYQTRDRWWDSTSYNEPNTTTTSWQTTSSTTSGWEDVVNQYNKSTCQDLDGDTDTNYENQATTQTGETVVDNVKTTVYKETRTRVRKEYDTNWSGGKCTVKVRTTRSEQERSVTVVLTPDYTWKYASIERDTDQYKQFVSGVVNRIGNGYTNKASAQWSGCVEERTTVPEPEFEFGNGAIKPKGASSKPEGLRDLEIDAKPGADNNTRWGPAWREMIFARTPGTIEEFDDDNHNQPGTACPRAAKRLATMTQGEVQTYVDSLSPTGSTYHDLGILWGTRMMSLEGVFGPDHTVAPNGRDTNRHIVFMTDGIMEPSYSTYSMYGYEYVDQRVSGGTPSNSDLANRHHSRFLAICAAAKAKGITVWAVAYGLTVTPQLQACADPGKSFTAANDAELKAKFQLIASKIAELRISK</sequence>
<accession>A0A418WMW6</accession>
<keyword evidence="2" id="KW-0472">Membrane</keyword>
<evidence type="ECO:0000313" key="4">
    <source>
        <dbReference type="EMBL" id="RJF91348.1"/>
    </source>
</evidence>
<proteinExistence type="predicted"/>
<dbReference type="OrthoDB" id="7522752at2"/>
<keyword evidence="2" id="KW-0812">Transmembrane</keyword>
<gene>
    <name evidence="4" type="ORF">D3876_14690</name>
</gene>
<comment type="caution">
    <text evidence="4">The sequence shown here is derived from an EMBL/GenBank/DDBJ whole genome shotgun (WGS) entry which is preliminary data.</text>
</comment>
<dbReference type="Gene3D" id="3.40.50.410">
    <property type="entry name" value="von Willebrand factor, type A domain"/>
    <property type="match status" value="2"/>
</dbReference>
<evidence type="ECO:0000313" key="5">
    <source>
        <dbReference type="Proteomes" id="UP000286100"/>
    </source>
</evidence>
<dbReference type="RefSeq" id="WP_119763376.1">
    <property type="nucleotide sequence ID" value="NZ_QYUM01000003.1"/>
</dbReference>
<feature type="transmembrane region" description="Helical" evidence="2">
    <location>
        <begin position="27"/>
        <end position="47"/>
    </location>
</feature>
<feature type="domain" description="Putative Flp pilus-assembly TadG-like N-terminal" evidence="3">
    <location>
        <begin position="24"/>
        <end position="68"/>
    </location>
</feature>
<organism evidence="4 5">
    <name type="scientific">Sphingomonas cavernae</name>
    <dbReference type="NCBI Taxonomy" id="2320861"/>
    <lineage>
        <taxon>Bacteria</taxon>
        <taxon>Pseudomonadati</taxon>
        <taxon>Pseudomonadota</taxon>
        <taxon>Alphaproteobacteria</taxon>
        <taxon>Sphingomonadales</taxon>
        <taxon>Sphingomonadaceae</taxon>
        <taxon>Sphingomonas</taxon>
    </lineage>
</organism>
<dbReference type="InterPro" id="IPR036465">
    <property type="entry name" value="vWFA_dom_sf"/>
</dbReference>
<protein>
    <submittedName>
        <fullName evidence="4">Pilus assembly protein</fullName>
    </submittedName>
</protein>
<dbReference type="Pfam" id="PF13400">
    <property type="entry name" value="Tad"/>
    <property type="match status" value="1"/>
</dbReference>
<dbReference type="InterPro" id="IPR028087">
    <property type="entry name" value="Tad_N"/>
</dbReference>
<dbReference type="EMBL" id="QYUM01000003">
    <property type="protein sequence ID" value="RJF91348.1"/>
    <property type="molecule type" value="Genomic_DNA"/>
</dbReference>
<keyword evidence="2" id="KW-1133">Transmembrane helix</keyword>
<dbReference type="AlphaFoldDB" id="A0A418WMW6"/>
<evidence type="ECO:0000256" key="1">
    <source>
        <dbReference type="SAM" id="MobiDB-lite"/>
    </source>
</evidence>
<name>A0A418WMW6_9SPHN</name>
<reference evidence="4 5" key="1">
    <citation type="submission" date="2018-09" db="EMBL/GenBank/DDBJ databases">
        <authorList>
            <person name="Zhu H."/>
        </authorList>
    </citation>
    <scope>NUCLEOTIDE SEQUENCE [LARGE SCALE GENOMIC DNA]</scope>
    <source>
        <strain evidence="4 5">K2R01-6</strain>
    </source>
</reference>